<dbReference type="EMBL" id="MLAK01001154">
    <property type="protein sequence ID" value="OHS96761.1"/>
    <property type="molecule type" value="Genomic_DNA"/>
</dbReference>
<reference evidence="1" key="1">
    <citation type="submission" date="2016-10" db="EMBL/GenBank/DDBJ databases">
        <authorList>
            <person name="Benchimol M."/>
            <person name="Almeida L.G."/>
            <person name="Vasconcelos A.T."/>
            <person name="Perreira-Neves A."/>
            <person name="Rosa I.A."/>
            <person name="Tasca T."/>
            <person name="Bogo M.R."/>
            <person name="de Souza W."/>
        </authorList>
    </citation>
    <scope>NUCLEOTIDE SEQUENCE [LARGE SCALE GENOMIC DNA]</scope>
    <source>
        <strain evidence="1">K</strain>
    </source>
</reference>
<dbReference type="Gene3D" id="1.10.10.10">
    <property type="entry name" value="Winged helix-like DNA-binding domain superfamily/Winged helix DNA-binding domain"/>
    <property type="match status" value="1"/>
</dbReference>
<dbReference type="InterPro" id="IPR036388">
    <property type="entry name" value="WH-like_DNA-bd_sf"/>
</dbReference>
<evidence type="ECO:0000313" key="1">
    <source>
        <dbReference type="EMBL" id="OHS96761.1"/>
    </source>
</evidence>
<keyword evidence="2" id="KW-1185">Reference proteome</keyword>
<dbReference type="AlphaFoldDB" id="A0A1J4JDN0"/>
<organism evidence="1 2">
    <name type="scientific">Tritrichomonas foetus</name>
    <dbReference type="NCBI Taxonomy" id="1144522"/>
    <lineage>
        <taxon>Eukaryota</taxon>
        <taxon>Metamonada</taxon>
        <taxon>Parabasalia</taxon>
        <taxon>Tritrichomonadida</taxon>
        <taxon>Tritrichomonadidae</taxon>
        <taxon>Tritrichomonas</taxon>
    </lineage>
</organism>
<dbReference type="GeneID" id="94845885"/>
<evidence type="ECO:0000313" key="2">
    <source>
        <dbReference type="Proteomes" id="UP000179807"/>
    </source>
</evidence>
<comment type="caution">
    <text evidence="1">The sequence shown here is derived from an EMBL/GenBank/DDBJ whole genome shotgun (WGS) entry which is preliminary data.</text>
</comment>
<protein>
    <submittedName>
        <fullName evidence="1">Uncharacterized protein</fullName>
    </submittedName>
</protein>
<gene>
    <name evidence="1" type="ORF">TRFO_37013</name>
</gene>
<dbReference type="Proteomes" id="UP000179807">
    <property type="component" value="Unassembled WGS sequence"/>
</dbReference>
<dbReference type="RefSeq" id="XP_068349898.1">
    <property type="nucleotide sequence ID" value="XM_068511181.1"/>
</dbReference>
<dbReference type="VEuPathDB" id="TrichDB:TRFO_37013"/>
<sequence>MKNALIRIAKEVECEALEGNYDIILKLPDPASLVLIAKRFISIFLFLGESSLQIHDMATVMAPSTVSPKKILRRLYLVAHILEHLNTIKRTPIIGKYELTFDVKKVTEIALNEMRD</sequence>
<name>A0A1J4JDN0_9EUKA</name>
<proteinExistence type="predicted"/>
<accession>A0A1J4JDN0</accession>